<comment type="function">
    <text evidence="2">Transfers an acetyl group from acetyl-CoA to L-homoserine, forming acetyl-L-homoserine.</text>
</comment>
<reference evidence="5" key="2">
    <citation type="submission" date="2020-09" db="EMBL/GenBank/DDBJ databases">
        <authorList>
            <person name="Sun Q."/>
            <person name="Ohkuma M."/>
        </authorList>
    </citation>
    <scope>NUCLEOTIDE SEQUENCE</scope>
    <source>
        <strain evidence="5">JCM 4815</strain>
    </source>
</reference>
<dbReference type="GO" id="GO:0005737">
    <property type="term" value="C:cytoplasm"/>
    <property type="evidence" value="ECO:0007669"/>
    <property type="project" value="UniProtKB-SubCell"/>
</dbReference>
<comment type="pathway">
    <text evidence="2">Amino-acid biosynthesis; L-methionine biosynthesis via de novo pathway; O-acetyl-L-homoserine from L-homoserine: step 1/1.</text>
</comment>
<dbReference type="SUPFAM" id="SSF53474">
    <property type="entry name" value="alpha/beta-Hydrolases"/>
    <property type="match status" value="1"/>
</dbReference>
<feature type="domain" description="AB hydrolase-1" evidence="4">
    <location>
        <begin position="54"/>
        <end position="360"/>
    </location>
</feature>
<keyword evidence="2" id="KW-0963">Cytoplasm</keyword>
<proteinExistence type="inferred from homology"/>
<gene>
    <name evidence="5" type="primary">metX</name>
    <name evidence="2" type="synonym">metXA</name>
    <name evidence="5" type="ORF">GCM10010365_05790</name>
</gene>
<dbReference type="HAMAP" id="MF_00296">
    <property type="entry name" value="MetX_acyltransf"/>
    <property type="match status" value="1"/>
</dbReference>
<dbReference type="InterPro" id="IPR008220">
    <property type="entry name" value="HAT_MetX-like"/>
</dbReference>
<dbReference type="Gene3D" id="1.10.1740.110">
    <property type="match status" value="1"/>
</dbReference>
<dbReference type="EC" id="2.3.1.31" evidence="2"/>
<keyword evidence="2" id="KW-0012">Acyltransferase</keyword>
<feature type="binding site" evidence="2">
    <location>
        <position position="224"/>
    </location>
    <ligand>
        <name>substrate</name>
    </ligand>
</feature>
<sequence>MVFTDWPAPTSEHLSLAEPFPGDRPLRLSSGAPLAPVQVAYETFGRLNDTRDNAVFVCHALTGDSHPARHHADDAPGWWETMVGPGRPVDTRRYFVICANVVGGCAGTTGPWAPGPDGQPYAGAFPEITVADMVGVHRALLATLGIRRLRAVVGGSLGGMQALEWLLRHPRDADGFAIIAATARQSADNLAWNAVARYAIRSSAAAAAGPAREAGLREGLGTARMIAHLTYLSERSLHRKFGRAPRRTGTRTHPSSLVQGDFAVESYLEHQADKFLRRFDAQSYLQLLGAMDHFDAFAVPDRLHTLDVLPDVLLYSFTSDRLFGPEHSEGIRTELAARGLSARHERDVTSDVGHDAFLLEVPGFLAVADRFLRGVDLRSGTLRDGLVPS</sequence>
<accession>A0A918UCS6</accession>
<keyword evidence="2" id="KW-0028">Amino-acid biosynthesis</keyword>
<dbReference type="GO" id="GO:0009086">
    <property type="term" value="P:methionine biosynthetic process"/>
    <property type="evidence" value="ECO:0007669"/>
    <property type="project" value="UniProtKB-UniRule"/>
</dbReference>
<protein>
    <recommendedName>
        <fullName evidence="2">Homoserine O-acetyltransferase</fullName>
        <shortName evidence="2">HAT</shortName>
        <ecNumber evidence="2">2.3.1.31</ecNumber>
    </recommendedName>
    <alternativeName>
        <fullName evidence="2">Homoserine transacetylase</fullName>
        <shortName evidence="2">HTA</shortName>
    </alternativeName>
</protein>
<comment type="subcellular location">
    <subcellularLocation>
        <location evidence="2">Cytoplasm</location>
    </subcellularLocation>
</comment>
<dbReference type="Gene3D" id="3.40.50.1820">
    <property type="entry name" value="alpha/beta hydrolase"/>
    <property type="match status" value="1"/>
</dbReference>
<dbReference type="AlphaFoldDB" id="A0A918UCS6"/>
<feature type="binding site" evidence="2">
    <location>
        <position position="355"/>
    </location>
    <ligand>
        <name>substrate</name>
    </ligand>
</feature>
<dbReference type="PANTHER" id="PTHR32268">
    <property type="entry name" value="HOMOSERINE O-ACETYLTRANSFERASE"/>
    <property type="match status" value="1"/>
</dbReference>
<evidence type="ECO:0000256" key="3">
    <source>
        <dbReference type="PIRSR" id="PIRSR000443-1"/>
    </source>
</evidence>
<dbReference type="NCBIfam" id="TIGR01392">
    <property type="entry name" value="homoserO_Ac_trn"/>
    <property type="match status" value="1"/>
</dbReference>
<feature type="active site" description="Nucleophile" evidence="2 3">
    <location>
        <position position="156"/>
    </location>
</feature>
<comment type="similarity">
    <text evidence="2">Belongs to the AB hydrolase superfamily. MetX family.</text>
</comment>
<evidence type="ECO:0000313" key="6">
    <source>
        <dbReference type="Proteomes" id="UP000622166"/>
    </source>
</evidence>
<dbReference type="PIRSF" id="PIRSF000443">
    <property type="entry name" value="Homoser_Ac_trans"/>
    <property type="match status" value="1"/>
</dbReference>
<organism evidence="5 6">
    <name type="scientific">Streptomyces poonensis</name>
    <dbReference type="NCBI Taxonomy" id="68255"/>
    <lineage>
        <taxon>Bacteria</taxon>
        <taxon>Bacillati</taxon>
        <taxon>Actinomycetota</taxon>
        <taxon>Actinomycetes</taxon>
        <taxon>Kitasatosporales</taxon>
        <taxon>Streptomycetaceae</taxon>
        <taxon>Streptomyces</taxon>
    </lineage>
</organism>
<keyword evidence="1 2" id="KW-0808">Transferase</keyword>
<dbReference type="GO" id="GO:0004414">
    <property type="term" value="F:homoserine O-acetyltransferase activity"/>
    <property type="evidence" value="ECO:0007669"/>
    <property type="project" value="UniProtKB-UniRule"/>
</dbReference>
<comment type="caution">
    <text evidence="2">Lacks conserved residue(s) required for the propagation of feature annotation.</text>
</comment>
<evidence type="ECO:0000256" key="2">
    <source>
        <dbReference type="HAMAP-Rule" id="MF_00296"/>
    </source>
</evidence>
<evidence type="ECO:0000313" key="5">
    <source>
        <dbReference type="EMBL" id="GGY90234.1"/>
    </source>
</evidence>
<feature type="active site" evidence="2 3">
    <location>
        <position position="354"/>
    </location>
</feature>
<reference evidence="5" key="1">
    <citation type="journal article" date="2014" name="Int. J. Syst. Evol. Microbiol.">
        <title>Complete genome sequence of Corynebacterium casei LMG S-19264T (=DSM 44701T), isolated from a smear-ripened cheese.</title>
        <authorList>
            <consortium name="US DOE Joint Genome Institute (JGI-PGF)"/>
            <person name="Walter F."/>
            <person name="Albersmeier A."/>
            <person name="Kalinowski J."/>
            <person name="Ruckert C."/>
        </authorList>
    </citation>
    <scope>NUCLEOTIDE SEQUENCE</scope>
    <source>
        <strain evidence="5">JCM 4815</strain>
    </source>
</reference>
<feature type="active site" evidence="2 3">
    <location>
        <position position="320"/>
    </location>
</feature>
<dbReference type="InterPro" id="IPR000073">
    <property type="entry name" value="AB_hydrolase_1"/>
</dbReference>
<comment type="caution">
    <text evidence="5">The sequence shown here is derived from an EMBL/GenBank/DDBJ whole genome shotgun (WGS) entry which is preliminary data.</text>
</comment>
<dbReference type="EMBL" id="BMVW01000001">
    <property type="protein sequence ID" value="GGY90234.1"/>
    <property type="molecule type" value="Genomic_DNA"/>
</dbReference>
<evidence type="ECO:0000259" key="4">
    <source>
        <dbReference type="Pfam" id="PF00561"/>
    </source>
</evidence>
<dbReference type="Proteomes" id="UP000622166">
    <property type="component" value="Unassembled WGS sequence"/>
</dbReference>
<comment type="catalytic activity">
    <reaction evidence="2">
        <text>L-homoserine + acetyl-CoA = O-acetyl-L-homoserine + CoA</text>
        <dbReference type="Rhea" id="RHEA:13701"/>
        <dbReference type="ChEBI" id="CHEBI:57287"/>
        <dbReference type="ChEBI" id="CHEBI:57288"/>
        <dbReference type="ChEBI" id="CHEBI:57476"/>
        <dbReference type="ChEBI" id="CHEBI:57716"/>
        <dbReference type="EC" id="2.3.1.31"/>
    </reaction>
</comment>
<keyword evidence="2" id="KW-0486">Methionine biosynthesis</keyword>
<name>A0A918UCS6_9ACTN</name>
<dbReference type="PANTHER" id="PTHR32268:SF11">
    <property type="entry name" value="HOMOSERINE O-ACETYLTRANSFERASE"/>
    <property type="match status" value="1"/>
</dbReference>
<dbReference type="Pfam" id="PF00561">
    <property type="entry name" value="Abhydrolase_1"/>
    <property type="match status" value="1"/>
</dbReference>
<keyword evidence="6" id="KW-1185">Reference proteome</keyword>
<comment type="subunit">
    <text evidence="2">Homodimer.</text>
</comment>
<dbReference type="GO" id="GO:0009092">
    <property type="term" value="P:homoserine metabolic process"/>
    <property type="evidence" value="ECO:0007669"/>
    <property type="project" value="TreeGrafter"/>
</dbReference>
<dbReference type="NCBIfam" id="NF001209">
    <property type="entry name" value="PRK00175.1"/>
    <property type="match status" value="1"/>
</dbReference>
<evidence type="ECO:0000256" key="1">
    <source>
        <dbReference type="ARBA" id="ARBA00022679"/>
    </source>
</evidence>
<dbReference type="InterPro" id="IPR029058">
    <property type="entry name" value="AB_hydrolase_fold"/>
</dbReference>